<sequence>MRQFIVETPLDSDGCIGIQGKKYHYLNSVLRVKCGDMIYARLLDGSLQQMTVAKIVSCEKKIILQAAGKLNCNDSISQAAPVLEKPKAEIYLFQFEAKPPKMDLIIRQATECGVCGIIPVEGEFCQKGNIESARKKSESGDERWQRIVTEARQQSGSPVETKVFYSVSVEEACGFWSSLQAEHKAALVLYERSDGTKSIYNALKNADVIKKENAKIAVAVGAEGGISVQEISIMKESGFIPVHFDTNILRCETASLYGIAALQTVLNGE</sequence>
<dbReference type="HOGENOM" id="CLU_067442_3_0_12"/>
<keyword evidence="6 10" id="KW-0808">Transferase</keyword>
<dbReference type="GO" id="GO:0070042">
    <property type="term" value="F:rRNA (uridine-N3-)-methyltransferase activity"/>
    <property type="evidence" value="ECO:0007669"/>
    <property type="project" value="TreeGrafter"/>
</dbReference>
<dbReference type="PIRSF" id="PIRSF015601">
    <property type="entry name" value="MTase_slr0722"/>
    <property type="match status" value="1"/>
</dbReference>
<dbReference type="Gene3D" id="3.40.1280.10">
    <property type="match status" value="1"/>
</dbReference>
<dbReference type="CDD" id="cd18084">
    <property type="entry name" value="RsmE-like"/>
    <property type="match status" value="1"/>
</dbReference>
<dbReference type="PANTHER" id="PTHR30027:SF3">
    <property type="entry name" value="16S RRNA (URACIL(1498)-N(3))-METHYLTRANSFERASE"/>
    <property type="match status" value="1"/>
</dbReference>
<keyword evidence="5 10" id="KW-0489">Methyltransferase</keyword>
<dbReference type="InterPro" id="IPR046886">
    <property type="entry name" value="RsmE_MTase_dom"/>
</dbReference>
<dbReference type="KEGG" id="tsu:Tresu_0065"/>
<evidence type="ECO:0000256" key="3">
    <source>
        <dbReference type="ARBA" id="ARBA00022490"/>
    </source>
</evidence>
<keyword evidence="4 10" id="KW-0698">rRNA processing</keyword>
<name>F2NU71_TRES6</name>
<dbReference type="STRING" id="869209.Tresu_0065"/>
<organism evidence="12 13">
    <name type="scientific">Treponema succinifaciens (strain ATCC 33096 / DSM 2489 / 6091)</name>
    <dbReference type="NCBI Taxonomy" id="869209"/>
    <lineage>
        <taxon>Bacteria</taxon>
        <taxon>Pseudomonadati</taxon>
        <taxon>Spirochaetota</taxon>
        <taxon>Spirochaetia</taxon>
        <taxon>Spirochaetales</taxon>
        <taxon>Treponemataceae</taxon>
        <taxon>Treponema</taxon>
    </lineage>
</organism>
<keyword evidence="7 10" id="KW-0949">S-adenosyl-L-methionine</keyword>
<dbReference type="GO" id="GO:0070475">
    <property type="term" value="P:rRNA base methylation"/>
    <property type="evidence" value="ECO:0007669"/>
    <property type="project" value="TreeGrafter"/>
</dbReference>
<evidence type="ECO:0000256" key="5">
    <source>
        <dbReference type="ARBA" id="ARBA00022603"/>
    </source>
</evidence>
<keyword evidence="13" id="KW-1185">Reference proteome</keyword>
<dbReference type="EMBL" id="CP002631">
    <property type="protein sequence ID" value="AEB13035.1"/>
    <property type="molecule type" value="Genomic_DNA"/>
</dbReference>
<evidence type="ECO:0000256" key="6">
    <source>
        <dbReference type="ARBA" id="ARBA00022679"/>
    </source>
</evidence>
<evidence type="ECO:0000256" key="2">
    <source>
        <dbReference type="ARBA" id="ARBA00005528"/>
    </source>
</evidence>
<dbReference type="InterPro" id="IPR029026">
    <property type="entry name" value="tRNA_m1G_MTases_N"/>
</dbReference>
<dbReference type="RefSeq" id="WP_013700346.1">
    <property type="nucleotide sequence ID" value="NC_015385.1"/>
</dbReference>
<accession>F2NU71</accession>
<comment type="function">
    <text evidence="8 10">Specifically methylates the N3 position of the uracil ring of uridine 1498 (m3U1498) in 16S rRNA. Acts on the fully assembled 30S ribosomal subunit.</text>
</comment>
<evidence type="ECO:0000256" key="1">
    <source>
        <dbReference type="ARBA" id="ARBA00004496"/>
    </source>
</evidence>
<dbReference type="InterPro" id="IPR029028">
    <property type="entry name" value="Alpha/beta_knot_MTases"/>
</dbReference>
<reference evidence="13" key="2">
    <citation type="submission" date="2011-04" db="EMBL/GenBank/DDBJ databases">
        <title>The complete genome of chromosome of Treponema succinifaciens DSM 2489.</title>
        <authorList>
            <person name="Lucas S."/>
            <person name="Copeland A."/>
            <person name="Lapidus A."/>
            <person name="Bruce D."/>
            <person name="Goodwin L."/>
            <person name="Pitluck S."/>
            <person name="Peters L."/>
            <person name="Kyrpides N."/>
            <person name="Mavromatis K."/>
            <person name="Ivanova N."/>
            <person name="Ovchinnikova G."/>
            <person name="Teshima H."/>
            <person name="Detter J.C."/>
            <person name="Tapia R."/>
            <person name="Han C."/>
            <person name="Land M."/>
            <person name="Hauser L."/>
            <person name="Markowitz V."/>
            <person name="Cheng J.-F."/>
            <person name="Hugenholtz P."/>
            <person name="Woyke T."/>
            <person name="Wu D."/>
            <person name="Gronow S."/>
            <person name="Wellnitz S."/>
            <person name="Brambilla E."/>
            <person name="Klenk H.-P."/>
            <person name="Eisen J.A."/>
        </authorList>
    </citation>
    <scope>NUCLEOTIDE SEQUENCE [LARGE SCALE GENOMIC DNA]</scope>
    <source>
        <strain evidence="13">ATCC 33096 / DSM 2489 / 6091</strain>
    </source>
</reference>
<feature type="domain" description="Ribosomal RNA small subunit methyltransferase E methyltransferase" evidence="11">
    <location>
        <begin position="85"/>
        <end position="263"/>
    </location>
</feature>
<dbReference type="Pfam" id="PF04452">
    <property type="entry name" value="Methyltrans_RNA"/>
    <property type="match status" value="1"/>
</dbReference>
<comment type="catalytic activity">
    <reaction evidence="9 10">
        <text>uridine(1498) in 16S rRNA + S-adenosyl-L-methionine = N(3)-methyluridine(1498) in 16S rRNA + S-adenosyl-L-homocysteine + H(+)</text>
        <dbReference type="Rhea" id="RHEA:42920"/>
        <dbReference type="Rhea" id="RHEA-COMP:10283"/>
        <dbReference type="Rhea" id="RHEA-COMP:10284"/>
        <dbReference type="ChEBI" id="CHEBI:15378"/>
        <dbReference type="ChEBI" id="CHEBI:57856"/>
        <dbReference type="ChEBI" id="CHEBI:59789"/>
        <dbReference type="ChEBI" id="CHEBI:65315"/>
        <dbReference type="ChEBI" id="CHEBI:74502"/>
        <dbReference type="EC" id="2.1.1.193"/>
    </reaction>
</comment>
<evidence type="ECO:0000256" key="4">
    <source>
        <dbReference type="ARBA" id="ARBA00022552"/>
    </source>
</evidence>
<dbReference type="SUPFAM" id="SSF75217">
    <property type="entry name" value="alpha/beta knot"/>
    <property type="match status" value="1"/>
</dbReference>
<dbReference type="GO" id="GO:0005737">
    <property type="term" value="C:cytoplasm"/>
    <property type="evidence" value="ECO:0007669"/>
    <property type="project" value="UniProtKB-SubCell"/>
</dbReference>
<dbReference type="GeneID" id="302997315"/>
<dbReference type="OrthoDB" id="9815641at2"/>
<evidence type="ECO:0000256" key="9">
    <source>
        <dbReference type="ARBA" id="ARBA00047944"/>
    </source>
</evidence>
<gene>
    <name evidence="12" type="ordered locus">Tresu_0065</name>
</gene>
<dbReference type="Proteomes" id="UP000006852">
    <property type="component" value="Chromosome"/>
</dbReference>
<dbReference type="AlphaFoldDB" id="F2NU71"/>
<evidence type="ECO:0000256" key="7">
    <source>
        <dbReference type="ARBA" id="ARBA00022691"/>
    </source>
</evidence>
<reference evidence="12 13" key="1">
    <citation type="journal article" date="2011" name="Stand. Genomic Sci.">
        <title>Complete genome sequence of Treponema succinifaciens type strain (6091).</title>
        <authorList>
            <person name="Han C."/>
            <person name="Gronow S."/>
            <person name="Teshima H."/>
            <person name="Lapidus A."/>
            <person name="Nolan M."/>
            <person name="Lucas S."/>
            <person name="Hammon N."/>
            <person name="Deshpande S."/>
            <person name="Cheng J.F."/>
            <person name="Zeytun A."/>
            <person name="Tapia R."/>
            <person name="Goodwin L."/>
            <person name="Pitluck S."/>
            <person name="Liolios K."/>
            <person name="Pagani I."/>
            <person name="Ivanova N."/>
            <person name="Mavromatis K."/>
            <person name="Mikhailova N."/>
            <person name="Huntemann M."/>
            <person name="Pati A."/>
            <person name="Chen A."/>
            <person name="Palaniappan K."/>
            <person name="Land M."/>
            <person name="Hauser L."/>
            <person name="Brambilla E.M."/>
            <person name="Rohde M."/>
            <person name="Goker M."/>
            <person name="Woyke T."/>
            <person name="Bristow J."/>
            <person name="Eisen J.A."/>
            <person name="Markowitz V."/>
            <person name="Hugenholtz P."/>
            <person name="Kyrpides N.C."/>
            <person name="Klenk H.P."/>
            <person name="Detter J.C."/>
        </authorList>
    </citation>
    <scope>NUCLEOTIDE SEQUENCE [LARGE SCALE GENOMIC DNA]</scope>
    <source>
        <strain evidence="13">ATCC 33096 / DSM 2489 / 6091</strain>
    </source>
</reference>
<evidence type="ECO:0000313" key="13">
    <source>
        <dbReference type="Proteomes" id="UP000006852"/>
    </source>
</evidence>
<evidence type="ECO:0000256" key="10">
    <source>
        <dbReference type="PIRNR" id="PIRNR015601"/>
    </source>
</evidence>
<evidence type="ECO:0000259" key="11">
    <source>
        <dbReference type="Pfam" id="PF04452"/>
    </source>
</evidence>
<dbReference type="EC" id="2.1.1.193" evidence="10"/>
<keyword evidence="3 10" id="KW-0963">Cytoplasm</keyword>
<dbReference type="InterPro" id="IPR006700">
    <property type="entry name" value="RsmE"/>
</dbReference>
<protein>
    <recommendedName>
        <fullName evidence="10">Ribosomal RNA small subunit methyltransferase E</fullName>
        <ecNumber evidence="10">2.1.1.193</ecNumber>
    </recommendedName>
</protein>
<evidence type="ECO:0000313" key="12">
    <source>
        <dbReference type="EMBL" id="AEB13035.1"/>
    </source>
</evidence>
<dbReference type="PANTHER" id="PTHR30027">
    <property type="entry name" value="RIBOSOMAL RNA SMALL SUBUNIT METHYLTRANSFERASE E"/>
    <property type="match status" value="1"/>
</dbReference>
<comment type="similarity">
    <text evidence="2 10">Belongs to the RNA methyltransferase RsmE family.</text>
</comment>
<comment type="subcellular location">
    <subcellularLocation>
        <location evidence="1 10">Cytoplasm</location>
    </subcellularLocation>
</comment>
<dbReference type="NCBIfam" id="TIGR00046">
    <property type="entry name" value="RsmE family RNA methyltransferase"/>
    <property type="match status" value="1"/>
</dbReference>
<dbReference type="eggNOG" id="COG1385">
    <property type="taxonomic scope" value="Bacteria"/>
</dbReference>
<proteinExistence type="inferred from homology"/>
<evidence type="ECO:0000256" key="8">
    <source>
        <dbReference type="ARBA" id="ARBA00025699"/>
    </source>
</evidence>